<keyword evidence="10" id="KW-1185">Reference proteome</keyword>
<evidence type="ECO:0000256" key="1">
    <source>
        <dbReference type="ARBA" id="ARBA00004613"/>
    </source>
</evidence>
<dbReference type="AlphaFoldDB" id="A0A9P0IQI6"/>
<keyword evidence="7" id="KW-0472">Membrane</keyword>
<feature type="transmembrane region" description="Helical" evidence="7">
    <location>
        <begin position="12"/>
        <end position="31"/>
    </location>
</feature>
<proteinExistence type="inferred from homology"/>
<dbReference type="SUPFAM" id="SSF57501">
    <property type="entry name" value="Cystine-knot cytokines"/>
    <property type="match status" value="1"/>
</dbReference>
<evidence type="ECO:0000256" key="2">
    <source>
        <dbReference type="ARBA" id="ARBA00006656"/>
    </source>
</evidence>
<dbReference type="InterPro" id="IPR029034">
    <property type="entry name" value="Cystine-knot_cytokine"/>
</dbReference>
<dbReference type="Proteomes" id="UP001153620">
    <property type="component" value="Chromosome 1"/>
</dbReference>
<dbReference type="InterPro" id="IPR015615">
    <property type="entry name" value="TGF-beta-rel"/>
</dbReference>
<evidence type="ECO:0000313" key="9">
    <source>
        <dbReference type="EMBL" id="CAH1711759.1"/>
    </source>
</evidence>
<dbReference type="GO" id="GO:0005125">
    <property type="term" value="F:cytokine activity"/>
    <property type="evidence" value="ECO:0007669"/>
    <property type="project" value="TreeGrafter"/>
</dbReference>
<sequence length="422" mass="48879">MKTNQLESHCQNYFILILFIVILGLVFTTSAEINYNKFKYHHSKVNILKIHKKPIQNINKKELSDQYRRTLPPNIWTLLAENSISYNQQNSSTDEVISSEIFIKNSNNSQNDELLKMGPLKCPKCSKNSVKMSEDELTSLRIEYVKNQILHKLRMDERPPKKSFDDLPEPIQEGFAIQNDDDTDYLNRQLDDYFAKTTQKIIFLTQDFEKCKSHEYPCICFMLNISEDLDVNIIESAELWIYLEPNNLNRRMNHTFLLSEVELLGTSKKTIKSKTLAISQFGQDGLASWEKIDLTSSLKLWLEQQNLNPSIQVACESCKTESIPISQHQDHKPFIVINTFPKRTLNRQRRNVNCGLSSTECCRDSLYIDFATIGWNDWIIHPKGYNAYFCRGSCNRVASITQAGTHHSTIFNVSITKLQKSK</sequence>
<dbReference type="PROSITE" id="PS00250">
    <property type="entry name" value="TGF_BETA_1"/>
    <property type="match status" value="1"/>
</dbReference>
<dbReference type="InterPro" id="IPR001839">
    <property type="entry name" value="TGF-b_C"/>
</dbReference>
<name>A0A9P0IQI6_9DIPT</name>
<accession>A0A9P0IQI6</accession>
<dbReference type="GO" id="GO:0008083">
    <property type="term" value="F:growth factor activity"/>
    <property type="evidence" value="ECO:0007669"/>
    <property type="project" value="UniProtKB-KW"/>
</dbReference>
<dbReference type="Pfam" id="PF00019">
    <property type="entry name" value="TGF_beta"/>
    <property type="match status" value="1"/>
</dbReference>
<evidence type="ECO:0000313" key="10">
    <source>
        <dbReference type="Proteomes" id="UP001153620"/>
    </source>
</evidence>
<keyword evidence="5" id="KW-1015">Disulfide bond</keyword>
<evidence type="ECO:0000256" key="3">
    <source>
        <dbReference type="ARBA" id="ARBA00022525"/>
    </source>
</evidence>
<dbReference type="Gene3D" id="2.10.90.10">
    <property type="entry name" value="Cystine-knot cytokines"/>
    <property type="match status" value="1"/>
</dbReference>
<dbReference type="Pfam" id="PF00688">
    <property type="entry name" value="TGFb_propeptide"/>
    <property type="match status" value="1"/>
</dbReference>
<dbReference type="PANTHER" id="PTHR11848:SF298">
    <property type="entry name" value="DAWDLE, ISOFORM A"/>
    <property type="match status" value="1"/>
</dbReference>
<dbReference type="PANTHER" id="PTHR11848">
    <property type="entry name" value="TGF-BETA FAMILY"/>
    <property type="match status" value="1"/>
</dbReference>
<dbReference type="Gene3D" id="2.60.120.970">
    <property type="match status" value="1"/>
</dbReference>
<reference evidence="9" key="2">
    <citation type="submission" date="2022-10" db="EMBL/GenBank/DDBJ databases">
        <authorList>
            <consortium name="ENA_rothamsted_submissions"/>
            <consortium name="culmorum"/>
            <person name="King R."/>
        </authorList>
    </citation>
    <scope>NUCLEOTIDE SEQUENCE</scope>
</reference>
<evidence type="ECO:0000259" key="8">
    <source>
        <dbReference type="SMART" id="SM00204"/>
    </source>
</evidence>
<dbReference type="PRINTS" id="PR00669">
    <property type="entry name" value="INHIBINA"/>
</dbReference>
<evidence type="ECO:0000256" key="7">
    <source>
        <dbReference type="SAM" id="Phobius"/>
    </source>
</evidence>
<evidence type="ECO:0000256" key="4">
    <source>
        <dbReference type="ARBA" id="ARBA00023030"/>
    </source>
</evidence>
<keyword evidence="7" id="KW-0812">Transmembrane</keyword>
<dbReference type="EMBL" id="OU895877">
    <property type="protein sequence ID" value="CAH1711759.1"/>
    <property type="molecule type" value="Genomic_DNA"/>
</dbReference>
<dbReference type="InterPro" id="IPR017948">
    <property type="entry name" value="TGFb_CS"/>
</dbReference>
<dbReference type="GO" id="GO:0005615">
    <property type="term" value="C:extracellular space"/>
    <property type="evidence" value="ECO:0007669"/>
    <property type="project" value="TreeGrafter"/>
</dbReference>
<evidence type="ECO:0000256" key="6">
    <source>
        <dbReference type="RuleBase" id="RU000354"/>
    </source>
</evidence>
<gene>
    <name evidence="9" type="ORF">CHIRRI_LOCUS2228</name>
</gene>
<dbReference type="SMART" id="SM00204">
    <property type="entry name" value="TGFB"/>
    <property type="match status" value="1"/>
</dbReference>
<keyword evidence="7" id="KW-1133">Transmembrane helix</keyword>
<feature type="domain" description="TGF-beta family profile" evidence="8">
    <location>
        <begin position="361"/>
        <end position="421"/>
    </location>
</feature>
<comment type="subcellular location">
    <subcellularLocation>
        <location evidence="1">Secreted</location>
    </subcellularLocation>
</comment>
<protein>
    <recommendedName>
        <fullName evidence="8">TGF-beta family profile domain-containing protein</fullName>
    </recommendedName>
</protein>
<organism evidence="9 10">
    <name type="scientific">Chironomus riparius</name>
    <dbReference type="NCBI Taxonomy" id="315576"/>
    <lineage>
        <taxon>Eukaryota</taxon>
        <taxon>Metazoa</taxon>
        <taxon>Ecdysozoa</taxon>
        <taxon>Arthropoda</taxon>
        <taxon>Hexapoda</taxon>
        <taxon>Insecta</taxon>
        <taxon>Pterygota</taxon>
        <taxon>Neoptera</taxon>
        <taxon>Endopterygota</taxon>
        <taxon>Diptera</taxon>
        <taxon>Nematocera</taxon>
        <taxon>Chironomoidea</taxon>
        <taxon>Chironomidae</taxon>
        <taxon>Chironominae</taxon>
        <taxon>Chironomus</taxon>
    </lineage>
</organism>
<comment type="similarity">
    <text evidence="2 6">Belongs to the TGF-beta family.</text>
</comment>
<keyword evidence="3" id="KW-0964">Secreted</keyword>
<reference evidence="9" key="1">
    <citation type="submission" date="2022-01" db="EMBL/GenBank/DDBJ databases">
        <authorList>
            <person name="King R."/>
        </authorList>
    </citation>
    <scope>NUCLEOTIDE SEQUENCE</scope>
</reference>
<keyword evidence="4 6" id="KW-0339">Growth factor</keyword>
<evidence type="ECO:0000256" key="5">
    <source>
        <dbReference type="ARBA" id="ARBA00023157"/>
    </source>
</evidence>
<dbReference type="InterPro" id="IPR001111">
    <property type="entry name" value="TGF-b_propeptide"/>
</dbReference>